<keyword evidence="1" id="KW-1133">Transmembrane helix</keyword>
<proteinExistence type="predicted"/>
<keyword evidence="3" id="KW-1185">Reference proteome</keyword>
<sequence>MKKYKLGIITTLLIVLVVLLVLYTSWQNKSYKDAVHTDATTIIKINLVALGKTIAWDYLGNWKYYSSKDIDSIKSTHKKENGINIPANLFLYTVPKASNTVFCTLQISDSTQAISYLSKELGLSQDIKEEKFYHRTNKKGTISLAQLDQTIILAFSYKKEGTSKVFEDLLVDKKYMMPTHDLLQKAKKEEHHLSILEKKNSILSLDSKDGKIEFTSKIKNSSYIHIKETQEVPSFSKKSSIQMYIAGDIKDNVYLQNKLENILRWDTTPLFKNYNGLLSFQLKGHTLQKDSIITYEYTDDFEKVPVVSIKEKKVPKMMFSFKTDSTNSIESFLKNKGIISENRFVKQMPLYQYYAKQKANEFKISTSKDFMASFQKTEISTTFFRILILIDPLLKENHFPIINPYISSMTSIDIKAKKVAAQSIDLKGIITFKENTINALTQILKK</sequence>
<evidence type="ECO:0000256" key="1">
    <source>
        <dbReference type="SAM" id="Phobius"/>
    </source>
</evidence>
<dbReference type="EMBL" id="BMWS01000003">
    <property type="protein sequence ID" value="GGX07315.1"/>
    <property type="molecule type" value="Genomic_DNA"/>
</dbReference>
<organism evidence="2 3">
    <name type="scientific">Aquimarina muelleri</name>
    <dbReference type="NCBI Taxonomy" id="279356"/>
    <lineage>
        <taxon>Bacteria</taxon>
        <taxon>Pseudomonadati</taxon>
        <taxon>Bacteroidota</taxon>
        <taxon>Flavobacteriia</taxon>
        <taxon>Flavobacteriales</taxon>
        <taxon>Flavobacteriaceae</taxon>
        <taxon>Aquimarina</taxon>
    </lineage>
</organism>
<feature type="transmembrane region" description="Helical" evidence="1">
    <location>
        <begin position="7"/>
        <end position="26"/>
    </location>
</feature>
<evidence type="ECO:0000313" key="3">
    <source>
        <dbReference type="Proteomes" id="UP000601108"/>
    </source>
</evidence>
<dbReference type="Proteomes" id="UP000601108">
    <property type="component" value="Unassembled WGS sequence"/>
</dbReference>
<keyword evidence="1" id="KW-0472">Membrane</keyword>
<dbReference type="AlphaFoldDB" id="A0A918JTG5"/>
<accession>A0A918JTG5</accession>
<reference evidence="2 3" key="1">
    <citation type="journal article" date="2014" name="Int. J. Syst. Evol. Microbiol.">
        <title>Complete genome sequence of Corynebacterium casei LMG S-19264T (=DSM 44701T), isolated from a smear-ripened cheese.</title>
        <authorList>
            <consortium name="US DOE Joint Genome Institute (JGI-PGF)"/>
            <person name="Walter F."/>
            <person name="Albersmeier A."/>
            <person name="Kalinowski J."/>
            <person name="Ruckert C."/>
        </authorList>
    </citation>
    <scope>NUCLEOTIDE SEQUENCE [LARGE SCALE GENOMIC DNA]</scope>
    <source>
        <strain evidence="2 3">KCTC 12285</strain>
    </source>
</reference>
<comment type="caution">
    <text evidence="2">The sequence shown here is derived from an EMBL/GenBank/DDBJ whole genome shotgun (WGS) entry which is preliminary data.</text>
</comment>
<name>A0A918JTG5_9FLAO</name>
<evidence type="ECO:0000313" key="2">
    <source>
        <dbReference type="EMBL" id="GGX07315.1"/>
    </source>
</evidence>
<protein>
    <submittedName>
        <fullName evidence="2">Uncharacterized protein</fullName>
    </submittedName>
</protein>
<keyword evidence="1" id="KW-0812">Transmembrane</keyword>
<dbReference type="RefSeq" id="WP_027411861.1">
    <property type="nucleotide sequence ID" value="NZ_BMWS01000003.1"/>
</dbReference>
<gene>
    <name evidence="2" type="ORF">GCM10007384_06110</name>
</gene>